<evidence type="ECO:0000313" key="4">
    <source>
        <dbReference type="EMBL" id="KAH9294563.1"/>
    </source>
</evidence>
<feature type="domain" description="CCHC-type" evidence="3">
    <location>
        <begin position="58"/>
        <end position="73"/>
    </location>
</feature>
<dbReference type="GO" id="GO:0003676">
    <property type="term" value="F:nucleic acid binding"/>
    <property type="evidence" value="ECO:0007669"/>
    <property type="project" value="InterPro"/>
</dbReference>
<dbReference type="SUPFAM" id="SSF57756">
    <property type="entry name" value="Retrovirus zinc finger-like domains"/>
    <property type="match status" value="1"/>
</dbReference>
<protein>
    <recommendedName>
        <fullName evidence="3">CCHC-type domain-containing protein</fullName>
    </recommendedName>
</protein>
<dbReference type="Gene3D" id="2.40.70.10">
    <property type="entry name" value="Acid Proteases"/>
    <property type="match status" value="1"/>
</dbReference>
<evidence type="ECO:0000259" key="3">
    <source>
        <dbReference type="PROSITE" id="PS50158"/>
    </source>
</evidence>
<accession>A0AA38F9Q1</accession>
<dbReference type="InterPro" id="IPR001878">
    <property type="entry name" value="Znf_CCHC"/>
</dbReference>
<dbReference type="AlphaFoldDB" id="A0AA38F9Q1"/>
<evidence type="ECO:0000256" key="1">
    <source>
        <dbReference type="PROSITE-ProRule" id="PRU00047"/>
    </source>
</evidence>
<feature type="region of interest" description="Disordered" evidence="2">
    <location>
        <begin position="1"/>
        <end position="54"/>
    </location>
</feature>
<name>A0AA38F9Q1_TAXCH</name>
<keyword evidence="5" id="KW-1185">Reference proteome</keyword>
<sequence length="151" mass="15795">MGPPPRGPTRTQGGARAQSVGAQPQRPQQTIARSSGSTAPTSRAPSGSVTPWRGSGGCFGCGVAGHFWRDCPQNPNKGKAPISEPTVGDMGWSHRIYVAVENHQAEHQSMVIETTGSIGGVPTSILFDSGSSDSFIAPSLVERCRLVAVRQ</sequence>
<dbReference type="PROSITE" id="PS50158">
    <property type="entry name" value="ZF_CCHC"/>
    <property type="match status" value="1"/>
</dbReference>
<organism evidence="4 5">
    <name type="scientific">Taxus chinensis</name>
    <name type="common">Chinese yew</name>
    <name type="synonym">Taxus wallichiana var. chinensis</name>
    <dbReference type="NCBI Taxonomy" id="29808"/>
    <lineage>
        <taxon>Eukaryota</taxon>
        <taxon>Viridiplantae</taxon>
        <taxon>Streptophyta</taxon>
        <taxon>Embryophyta</taxon>
        <taxon>Tracheophyta</taxon>
        <taxon>Spermatophyta</taxon>
        <taxon>Pinopsida</taxon>
        <taxon>Pinidae</taxon>
        <taxon>Conifers II</taxon>
        <taxon>Cupressales</taxon>
        <taxon>Taxaceae</taxon>
        <taxon>Taxus</taxon>
    </lineage>
</organism>
<dbReference type="EMBL" id="JAHRHJ020000011">
    <property type="protein sequence ID" value="KAH9294563.1"/>
    <property type="molecule type" value="Genomic_DNA"/>
</dbReference>
<dbReference type="GO" id="GO:0004190">
    <property type="term" value="F:aspartic-type endopeptidase activity"/>
    <property type="evidence" value="ECO:0007669"/>
    <property type="project" value="InterPro"/>
</dbReference>
<gene>
    <name evidence="4" type="ORF">KI387_038151</name>
</gene>
<comment type="caution">
    <text evidence="4">The sequence shown here is derived from an EMBL/GenBank/DDBJ whole genome shotgun (WGS) entry which is preliminary data.</text>
</comment>
<evidence type="ECO:0000313" key="5">
    <source>
        <dbReference type="Proteomes" id="UP000824469"/>
    </source>
</evidence>
<reference evidence="4 5" key="1">
    <citation type="journal article" date="2021" name="Nat. Plants">
        <title>The Taxus genome provides insights into paclitaxel biosynthesis.</title>
        <authorList>
            <person name="Xiong X."/>
            <person name="Gou J."/>
            <person name="Liao Q."/>
            <person name="Li Y."/>
            <person name="Zhou Q."/>
            <person name="Bi G."/>
            <person name="Li C."/>
            <person name="Du R."/>
            <person name="Wang X."/>
            <person name="Sun T."/>
            <person name="Guo L."/>
            <person name="Liang H."/>
            <person name="Lu P."/>
            <person name="Wu Y."/>
            <person name="Zhang Z."/>
            <person name="Ro D.K."/>
            <person name="Shang Y."/>
            <person name="Huang S."/>
            <person name="Yan J."/>
        </authorList>
    </citation>
    <scope>NUCLEOTIDE SEQUENCE [LARGE SCALE GENOMIC DNA]</scope>
    <source>
        <strain evidence="4">Ta-2019</strain>
    </source>
</reference>
<dbReference type="CDD" id="cd00303">
    <property type="entry name" value="retropepsin_like"/>
    <property type="match status" value="1"/>
</dbReference>
<dbReference type="GO" id="GO:0006508">
    <property type="term" value="P:proteolysis"/>
    <property type="evidence" value="ECO:0007669"/>
    <property type="project" value="InterPro"/>
</dbReference>
<keyword evidence="1" id="KW-0863">Zinc-finger</keyword>
<dbReference type="Gene3D" id="4.10.60.10">
    <property type="entry name" value="Zinc finger, CCHC-type"/>
    <property type="match status" value="1"/>
</dbReference>
<dbReference type="InterPro" id="IPR001969">
    <property type="entry name" value="Aspartic_peptidase_AS"/>
</dbReference>
<keyword evidence="1" id="KW-0862">Zinc</keyword>
<keyword evidence="1" id="KW-0479">Metal-binding</keyword>
<proteinExistence type="predicted"/>
<dbReference type="GO" id="GO:0008270">
    <property type="term" value="F:zinc ion binding"/>
    <property type="evidence" value="ECO:0007669"/>
    <property type="project" value="UniProtKB-KW"/>
</dbReference>
<dbReference type="PROSITE" id="PS00141">
    <property type="entry name" value="ASP_PROTEASE"/>
    <property type="match status" value="1"/>
</dbReference>
<evidence type="ECO:0000256" key="2">
    <source>
        <dbReference type="SAM" id="MobiDB-lite"/>
    </source>
</evidence>
<dbReference type="Proteomes" id="UP000824469">
    <property type="component" value="Unassembled WGS sequence"/>
</dbReference>
<feature type="non-terminal residue" evidence="4">
    <location>
        <position position="151"/>
    </location>
</feature>
<dbReference type="InterPro" id="IPR036875">
    <property type="entry name" value="Znf_CCHC_sf"/>
</dbReference>
<dbReference type="InterPro" id="IPR021109">
    <property type="entry name" value="Peptidase_aspartic_dom_sf"/>
</dbReference>
<dbReference type="Pfam" id="PF08284">
    <property type="entry name" value="RVP_2"/>
    <property type="match status" value="1"/>
</dbReference>
<feature type="compositionally biased region" description="Polar residues" evidence="2">
    <location>
        <begin position="20"/>
        <end position="49"/>
    </location>
</feature>